<dbReference type="GO" id="GO:0015562">
    <property type="term" value="F:efflux transmembrane transporter activity"/>
    <property type="evidence" value="ECO:0007669"/>
    <property type="project" value="InterPro"/>
</dbReference>
<dbReference type="PANTHER" id="PTHR30203">
    <property type="entry name" value="OUTER MEMBRANE CATION EFFLUX PROTEIN"/>
    <property type="match status" value="1"/>
</dbReference>
<gene>
    <name evidence="3" type="primary">oprM2</name>
    <name evidence="3" type="ORF">HPF_12040</name>
</gene>
<dbReference type="NCBIfam" id="TIGR01845">
    <property type="entry name" value="outer_NodT"/>
    <property type="match status" value="1"/>
</dbReference>
<evidence type="ECO:0000313" key="3">
    <source>
        <dbReference type="EMBL" id="QBM28422.1"/>
    </source>
</evidence>
<keyword evidence="2" id="KW-0812">Transmembrane</keyword>
<dbReference type="PROSITE" id="PS51257">
    <property type="entry name" value="PROKAR_LIPOPROTEIN"/>
    <property type="match status" value="1"/>
</dbReference>
<dbReference type="PANTHER" id="PTHR30203:SF32">
    <property type="entry name" value="CATION EFFLUX SYSTEM PROTEIN CUSC"/>
    <property type="match status" value="1"/>
</dbReference>
<dbReference type="KEGG" id="hpse:HPF_12040"/>
<keyword evidence="4" id="KW-1185">Reference proteome</keyword>
<dbReference type="SUPFAM" id="SSF56954">
    <property type="entry name" value="Outer membrane efflux proteins (OEP)"/>
    <property type="match status" value="1"/>
</dbReference>
<dbReference type="AlphaFoldDB" id="A0A4P6WWP8"/>
<feature type="signal peptide" evidence="2">
    <location>
        <begin position="1"/>
        <end position="19"/>
    </location>
</feature>
<name>A0A4P6WWP8_HYDPS</name>
<evidence type="ECO:0000256" key="2">
    <source>
        <dbReference type="RuleBase" id="RU362097"/>
    </source>
</evidence>
<keyword evidence="2" id="KW-0732">Signal</keyword>
<organism evidence="3 4">
    <name type="scientific">Hydrogenophaga pseudoflava</name>
    <name type="common">Pseudomonas carboxydoflava</name>
    <dbReference type="NCBI Taxonomy" id="47421"/>
    <lineage>
        <taxon>Bacteria</taxon>
        <taxon>Pseudomonadati</taxon>
        <taxon>Pseudomonadota</taxon>
        <taxon>Betaproteobacteria</taxon>
        <taxon>Burkholderiales</taxon>
        <taxon>Comamonadaceae</taxon>
        <taxon>Hydrogenophaga</taxon>
    </lineage>
</organism>
<proteinExistence type="inferred from homology"/>
<evidence type="ECO:0000313" key="4">
    <source>
        <dbReference type="Proteomes" id="UP000293912"/>
    </source>
</evidence>
<comment type="subcellular location">
    <subcellularLocation>
        <location evidence="2">Cell membrane</location>
        <topology evidence="2">Lipid-anchor</topology>
    </subcellularLocation>
</comment>
<dbReference type="GO" id="GO:0005886">
    <property type="term" value="C:plasma membrane"/>
    <property type="evidence" value="ECO:0007669"/>
    <property type="project" value="UniProtKB-SubCell"/>
</dbReference>
<dbReference type="InterPro" id="IPR010131">
    <property type="entry name" value="MdtP/NodT-like"/>
</dbReference>
<dbReference type="Gene3D" id="1.20.1600.10">
    <property type="entry name" value="Outer membrane efflux proteins (OEP)"/>
    <property type="match status" value="1"/>
</dbReference>
<dbReference type="Gene3D" id="2.20.200.10">
    <property type="entry name" value="Outer membrane efflux proteins (OEP)"/>
    <property type="match status" value="1"/>
</dbReference>
<dbReference type="EMBL" id="CP037867">
    <property type="protein sequence ID" value="QBM28422.1"/>
    <property type="molecule type" value="Genomic_DNA"/>
</dbReference>
<evidence type="ECO:0000256" key="1">
    <source>
        <dbReference type="ARBA" id="ARBA00007613"/>
    </source>
</evidence>
<accession>A0A4P6WWP8</accession>
<feature type="chain" id="PRO_5021038732" evidence="2">
    <location>
        <begin position="20"/>
        <end position="478"/>
    </location>
</feature>
<dbReference type="Pfam" id="PF02321">
    <property type="entry name" value="OEP"/>
    <property type="match status" value="2"/>
</dbReference>
<keyword evidence="2" id="KW-0449">Lipoprotein</keyword>
<dbReference type="InterPro" id="IPR003423">
    <property type="entry name" value="OMP_efflux"/>
</dbReference>
<keyword evidence="2" id="KW-1134">Transmembrane beta strand</keyword>
<dbReference type="Proteomes" id="UP000293912">
    <property type="component" value="Chromosome"/>
</dbReference>
<keyword evidence="2" id="KW-0472">Membrane</keyword>
<comment type="similarity">
    <text evidence="1 2">Belongs to the outer membrane factor (OMF) (TC 1.B.17) family.</text>
</comment>
<protein>
    <submittedName>
        <fullName evidence="3">Outer membrane protein OprM</fullName>
    </submittedName>
</protein>
<reference evidence="3 4" key="1">
    <citation type="submission" date="2019-03" db="EMBL/GenBank/DDBJ databases">
        <authorList>
            <person name="Sebastian G."/>
            <person name="Baumann P."/>
            <person name="Ruckert C."/>
            <person name="Kalinowski J."/>
            <person name="Nebel B."/>
            <person name="Takors R."/>
            <person name="Blombach B."/>
        </authorList>
    </citation>
    <scope>NUCLEOTIDE SEQUENCE [LARGE SCALE GENOMIC DNA]</scope>
    <source>
        <strain evidence="3 4">DSM 1084</strain>
    </source>
</reference>
<keyword evidence="2" id="KW-0564">Palmitate</keyword>
<sequence length="478" mass="49811" precursor="true">MQMKPLLILLSALGLSACAGMGPPPERSVQMVESSLPKAWFAPAVPHQGQTTSLVDWWSRLGDPRLPELIGQAQQGSASIMAARAQVFAARAALAGADSATLPQVGLTAGAYRGVDASAPLGTGMNVGLQASWAIDLWGQNASSVRQASAQANAAQAGWHEARVLMAAETARLYLGWRSCLAQKAVIDSDRASRSITAQSAADTERAGLLAPATAALARAGQADAEARLAQQHRQCEQQFKAIVALVGADEPALRERLGASGALPDPTAAGSALAVSAVPLEVIRQRPDVARAQQELVAAAEGVGVARAALWPSLSLSSNVLRNRFTTGGESTTFNSWSVGPLALNLPLIGRGGLNASADAAAARYESAAIGYANVLRRAIAEVEQSLVALDTLRTQLVASQQAVAGYTRSFEATEARYRVGLANLNELEEARRLKLNADSGAVALQLDHLNTWIALYVALGGGFDPQIAPEAVRQAS</sequence>